<dbReference type="PATRIC" id="fig|229920.5.peg.64"/>
<dbReference type="EMBL" id="LGCK01000014">
    <property type="protein sequence ID" value="KPL70221.1"/>
    <property type="molecule type" value="Genomic_DNA"/>
</dbReference>
<dbReference type="PANTHER" id="PTHR11455">
    <property type="entry name" value="CRYPTOCHROME"/>
    <property type="match status" value="1"/>
</dbReference>
<dbReference type="InterPro" id="IPR018394">
    <property type="entry name" value="DNA_photolyase_1_CS_C"/>
</dbReference>
<dbReference type="SUPFAM" id="SSF52425">
    <property type="entry name" value="Cryptochrome/photolyase, N-terminal domain"/>
    <property type="match status" value="1"/>
</dbReference>
<dbReference type="InterPro" id="IPR006050">
    <property type="entry name" value="DNA_photolyase_N"/>
</dbReference>
<evidence type="ECO:0000313" key="12">
    <source>
        <dbReference type="EMBL" id="KPL70221.1"/>
    </source>
</evidence>
<feature type="site" description="Electron transfer via tryptophanyl radical" evidence="9">
    <location>
        <position position="289"/>
    </location>
</feature>
<proteinExistence type="inferred from homology"/>
<dbReference type="InterPro" id="IPR014729">
    <property type="entry name" value="Rossmann-like_a/b/a_fold"/>
</dbReference>
<feature type="binding site" evidence="8">
    <location>
        <position position="255"/>
    </location>
    <ligand>
        <name>FAD</name>
        <dbReference type="ChEBI" id="CHEBI:57692"/>
    </ligand>
</feature>
<dbReference type="GO" id="GO:0003904">
    <property type="term" value="F:deoxyribodipyrimidine photo-lyase activity"/>
    <property type="evidence" value="ECO:0007669"/>
    <property type="project" value="UniProtKB-EC"/>
</dbReference>
<accession>A0A0P6WU67</accession>
<dbReference type="PRINTS" id="PR00147">
    <property type="entry name" value="DNAPHOTLYASE"/>
</dbReference>
<keyword evidence="4 8" id="KW-0285">Flavoprotein</keyword>
<dbReference type="PANTHER" id="PTHR11455:SF9">
    <property type="entry name" value="CRYPTOCHROME CIRCADIAN CLOCK 5 ISOFORM X1"/>
    <property type="match status" value="1"/>
</dbReference>
<keyword evidence="5 8" id="KW-0274">FAD</keyword>
<dbReference type="InterPro" id="IPR036155">
    <property type="entry name" value="Crypto/Photolyase_N_sf"/>
</dbReference>
<dbReference type="RefSeq" id="WP_062422075.1">
    <property type="nucleotide sequence ID" value="NZ_BBYA01000010.1"/>
</dbReference>
<reference evidence="12 13" key="1">
    <citation type="submission" date="2015-07" db="EMBL/GenBank/DDBJ databases">
        <title>Genome sequence of Leptolinea tardivitalis DSM 16556.</title>
        <authorList>
            <person name="Hemp J."/>
            <person name="Ward L.M."/>
            <person name="Pace L.A."/>
            <person name="Fischer W.W."/>
        </authorList>
    </citation>
    <scope>NUCLEOTIDE SEQUENCE [LARGE SCALE GENOMIC DNA]</scope>
    <source>
        <strain evidence="12 13">YMTK-2</strain>
    </source>
</reference>
<feature type="site" description="Electron transfer via tryptophanyl radical" evidence="9">
    <location>
        <position position="365"/>
    </location>
</feature>
<evidence type="ECO:0000313" key="13">
    <source>
        <dbReference type="Proteomes" id="UP000050430"/>
    </source>
</evidence>
<dbReference type="GO" id="GO:0009416">
    <property type="term" value="P:response to light stimulus"/>
    <property type="evidence" value="ECO:0007669"/>
    <property type="project" value="TreeGrafter"/>
</dbReference>
<comment type="cofactor">
    <cofactor evidence="8">
        <name>FAD</name>
        <dbReference type="ChEBI" id="CHEBI:57692"/>
    </cofactor>
    <text evidence="8">Binds 1 FAD per subunit.</text>
</comment>
<feature type="domain" description="Photolyase/cryptochrome alpha/beta" evidence="11">
    <location>
        <begin position="2"/>
        <end position="124"/>
    </location>
</feature>
<sequence length="458" mass="52760">MPVSIWWIRRDLRLDNNAALEAAQKSGLLVLPVFILDDHLMKPSLSRRHRFLLEAIINLKEHLAARGSGVVIRRGDPLEKMRELVCETGATSIFAEEDFTPYARQRDEVIKKHLPLKLTDGLTIHHPTAVLKPDGSPYTVFTAFSRKWRSLPVVFLSTRPRDCFLPANQIPYSDSMPEFAPVADFPGTRKEAETRLTRFIDASSHTYHEYRDRMDLDGTSGLSPYIRFGLISASEVINRLRSDKITTLPAGFEVFNNELIWRDFYHSIIFHFPFVRETSFREEFRKLVWRNAPSDIQAWKEGRTGYPVVDAGMRQLKQTGWMHNRARMITASFLTKDLLINWQEGEHWFMDQLVDGDLAANNGGWQWAAGTGTDAAPYFRVFNPVIQGKKFDPYGDYVRRWLPELREIRGGRIHEPWLIPEYELARAGVQLGVTYPLPIVNHSQARERALHAYQSAGR</sequence>
<evidence type="ECO:0000256" key="5">
    <source>
        <dbReference type="ARBA" id="ARBA00022827"/>
    </source>
</evidence>
<evidence type="ECO:0000256" key="6">
    <source>
        <dbReference type="ARBA" id="ARBA00022991"/>
    </source>
</evidence>
<comment type="similarity">
    <text evidence="10">Belongs to the DNA photolyase family.</text>
</comment>
<dbReference type="InterPro" id="IPR002081">
    <property type="entry name" value="Cryptochrome/DNA_photolyase_1"/>
</dbReference>
<evidence type="ECO:0000256" key="9">
    <source>
        <dbReference type="PIRSR" id="PIRSR602081-2"/>
    </source>
</evidence>
<keyword evidence="6 10" id="KW-0157">Chromophore</keyword>
<dbReference type="PROSITE" id="PS00691">
    <property type="entry name" value="DNA_PHOTOLYASES_1_2"/>
    <property type="match status" value="1"/>
</dbReference>
<name>A0A0P6WU67_9CHLR</name>
<dbReference type="Gene3D" id="1.10.579.10">
    <property type="entry name" value="DNA Cyclobutane Dipyrimidine Photolyase, subunit A, domain 3"/>
    <property type="match status" value="1"/>
</dbReference>
<dbReference type="EC" id="4.1.99.3" evidence="2"/>
<evidence type="ECO:0000259" key="11">
    <source>
        <dbReference type="PROSITE" id="PS51645"/>
    </source>
</evidence>
<evidence type="ECO:0000256" key="3">
    <source>
        <dbReference type="ARBA" id="ARBA00014046"/>
    </source>
</evidence>
<dbReference type="AlphaFoldDB" id="A0A0P6WU67"/>
<dbReference type="Proteomes" id="UP000050430">
    <property type="component" value="Unassembled WGS sequence"/>
</dbReference>
<evidence type="ECO:0000256" key="10">
    <source>
        <dbReference type="RuleBase" id="RU004182"/>
    </source>
</evidence>
<dbReference type="Gene3D" id="3.40.50.620">
    <property type="entry name" value="HUPs"/>
    <property type="match status" value="1"/>
</dbReference>
<feature type="binding site" evidence="8">
    <location>
        <begin position="355"/>
        <end position="357"/>
    </location>
    <ligand>
        <name>FAD</name>
        <dbReference type="ChEBI" id="CHEBI:57692"/>
    </ligand>
</feature>
<feature type="binding site" evidence="8">
    <location>
        <position position="207"/>
    </location>
    <ligand>
        <name>FAD</name>
        <dbReference type="ChEBI" id="CHEBI:57692"/>
    </ligand>
</feature>
<evidence type="ECO:0000256" key="7">
    <source>
        <dbReference type="ARBA" id="ARBA00033999"/>
    </source>
</evidence>
<organism evidence="12 13">
    <name type="scientific">Leptolinea tardivitalis</name>
    <dbReference type="NCBI Taxonomy" id="229920"/>
    <lineage>
        <taxon>Bacteria</taxon>
        <taxon>Bacillati</taxon>
        <taxon>Chloroflexota</taxon>
        <taxon>Anaerolineae</taxon>
        <taxon>Anaerolineales</taxon>
        <taxon>Anaerolineaceae</taxon>
        <taxon>Leptolinea</taxon>
    </lineage>
</organism>
<dbReference type="GO" id="GO:0003677">
    <property type="term" value="F:DNA binding"/>
    <property type="evidence" value="ECO:0007669"/>
    <property type="project" value="TreeGrafter"/>
</dbReference>
<dbReference type="PROSITE" id="PS51645">
    <property type="entry name" value="PHR_CRY_ALPHA_BETA"/>
    <property type="match status" value="1"/>
</dbReference>
<feature type="binding site" evidence="8">
    <location>
        <begin position="258"/>
        <end position="265"/>
    </location>
    <ligand>
        <name>FAD</name>
        <dbReference type="ChEBI" id="CHEBI:57692"/>
    </ligand>
</feature>
<dbReference type="SUPFAM" id="SSF48173">
    <property type="entry name" value="Cryptochrome/photolyase FAD-binding domain"/>
    <property type="match status" value="1"/>
</dbReference>
<dbReference type="PROSITE" id="PS00394">
    <property type="entry name" value="DNA_PHOTOLYASES_1_1"/>
    <property type="match status" value="1"/>
</dbReference>
<dbReference type="FunFam" id="1.10.579.10:FF:000003">
    <property type="entry name" value="Deoxyribodipyrimidine photo-lyase"/>
    <property type="match status" value="1"/>
</dbReference>
<evidence type="ECO:0000256" key="8">
    <source>
        <dbReference type="PIRSR" id="PIRSR602081-1"/>
    </source>
</evidence>
<dbReference type="InterPro" id="IPR005101">
    <property type="entry name" value="Cryptochr/Photolyase_FAD-bd"/>
</dbReference>
<evidence type="ECO:0000256" key="2">
    <source>
        <dbReference type="ARBA" id="ARBA00013149"/>
    </source>
</evidence>
<feature type="binding site" evidence="8">
    <location>
        <begin position="219"/>
        <end position="223"/>
    </location>
    <ligand>
        <name>FAD</name>
        <dbReference type="ChEBI" id="CHEBI:57692"/>
    </ligand>
</feature>
<dbReference type="Pfam" id="PF00875">
    <property type="entry name" value="DNA_photolyase"/>
    <property type="match status" value="1"/>
</dbReference>
<protein>
    <recommendedName>
        <fullName evidence="3">Deoxyribodipyrimidine photo-lyase</fullName>
        <ecNumber evidence="2">4.1.99.3</ecNumber>
    </recommendedName>
</protein>
<dbReference type="Gene3D" id="1.25.40.80">
    <property type="match status" value="1"/>
</dbReference>
<dbReference type="GO" id="GO:0071949">
    <property type="term" value="F:FAD binding"/>
    <property type="evidence" value="ECO:0007669"/>
    <property type="project" value="TreeGrafter"/>
</dbReference>
<dbReference type="GO" id="GO:0000719">
    <property type="term" value="P:photoreactive repair"/>
    <property type="evidence" value="ECO:0007669"/>
    <property type="project" value="UniProtKB-ARBA"/>
</dbReference>
<comment type="cofactor">
    <cofactor evidence="1">
        <name>(6R)-5,10-methylene-5,6,7,8-tetrahydrofolate</name>
        <dbReference type="ChEBI" id="CHEBI:15636"/>
    </cofactor>
</comment>
<keyword evidence="13" id="KW-1185">Reference proteome</keyword>
<comment type="caution">
    <text evidence="12">The sequence shown here is derived from an EMBL/GenBank/DDBJ whole genome shotgun (WGS) entry which is preliminary data.</text>
</comment>
<evidence type="ECO:0000256" key="4">
    <source>
        <dbReference type="ARBA" id="ARBA00022630"/>
    </source>
</evidence>
<dbReference type="OrthoDB" id="9772484at2"/>
<dbReference type="InterPro" id="IPR036134">
    <property type="entry name" value="Crypto/Photolyase_FAD-like_sf"/>
</dbReference>
<feature type="site" description="Electron transfer via tryptophanyl radical" evidence="9">
    <location>
        <position position="342"/>
    </location>
</feature>
<dbReference type="STRING" id="229920.ADM99_13625"/>
<evidence type="ECO:0000256" key="1">
    <source>
        <dbReference type="ARBA" id="ARBA00001932"/>
    </source>
</evidence>
<comment type="catalytic activity">
    <reaction evidence="7">
        <text>cyclobutadipyrimidine (in DNA) = 2 pyrimidine residues (in DNA).</text>
        <dbReference type="EC" id="4.1.99.3"/>
    </reaction>
</comment>
<gene>
    <name evidence="12" type="ORF">ADM99_13625</name>
</gene>
<dbReference type="Pfam" id="PF03441">
    <property type="entry name" value="FAD_binding_7"/>
    <property type="match status" value="1"/>
</dbReference>